<dbReference type="Proteomes" id="UP000785679">
    <property type="component" value="Unassembled WGS sequence"/>
</dbReference>
<evidence type="ECO:0000313" key="2">
    <source>
        <dbReference type="Proteomes" id="UP000785679"/>
    </source>
</evidence>
<gene>
    <name evidence="1" type="ORF">FGO68_gene7810</name>
</gene>
<sequence>MQQIGDNISKVSVAIKVQKCLSIIIGDLPLVLDCLPRHCEAQEFEHSIIVENNKSDKIRAELKALK</sequence>
<dbReference type="AlphaFoldDB" id="A0A8J8N9Z2"/>
<protein>
    <submittedName>
        <fullName evidence="1">Uncharacterized protein</fullName>
    </submittedName>
</protein>
<name>A0A8J8N9Z2_HALGN</name>
<evidence type="ECO:0000313" key="1">
    <source>
        <dbReference type="EMBL" id="TNV70890.1"/>
    </source>
</evidence>
<organism evidence="1 2">
    <name type="scientific">Halteria grandinella</name>
    <dbReference type="NCBI Taxonomy" id="5974"/>
    <lineage>
        <taxon>Eukaryota</taxon>
        <taxon>Sar</taxon>
        <taxon>Alveolata</taxon>
        <taxon>Ciliophora</taxon>
        <taxon>Intramacronucleata</taxon>
        <taxon>Spirotrichea</taxon>
        <taxon>Stichotrichia</taxon>
        <taxon>Sporadotrichida</taxon>
        <taxon>Halteriidae</taxon>
        <taxon>Halteria</taxon>
    </lineage>
</organism>
<comment type="caution">
    <text evidence="1">The sequence shown here is derived from an EMBL/GenBank/DDBJ whole genome shotgun (WGS) entry which is preliminary data.</text>
</comment>
<accession>A0A8J8N9Z2</accession>
<proteinExistence type="predicted"/>
<keyword evidence="2" id="KW-1185">Reference proteome</keyword>
<dbReference type="EMBL" id="RRYP01031869">
    <property type="protein sequence ID" value="TNV70890.1"/>
    <property type="molecule type" value="Genomic_DNA"/>
</dbReference>
<reference evidence="1" key="1">
    <citation type="submission" date="2019-06" db="EMBL/GenBank/DDBJ databases">
        <authorList>
            <person name="Zheng W."/>
        </authorList>
    </citation>
    <scope>NUCLEOTIDE SEQUENCE</scope>
    <source>
        <strain evidence="1">QDHG01</strain>
    </source>
</reference>